<name>A0A015U016_BACFG</name>
<dbReference type="PANTHER" id="PTHR35810">
    <property type="entry name" value="CYTOPLASMIC PROTEIN-RELATED"/>
    <property type="match status" value="1"/>
</dbReference>
<comment type="caution">
    <text evidence="1">The sequence shown here is derived from an EMBL/GenBank/DDBJ whole genome shotgun (WGS) entry which is preliminary data.</text>
</comment>
<dbReference type="RefSeq" id="WP_032572836.1">
    <property type="nucleotide sequence ID" value="NZ_JGDB01000319.1"/>
</dbReference>
<gene>
    <name evidence="1" type="ORF">M125_5318</name>
</gene>
<proteinExistence type="predicted"/>
<dbReference type="Proteomes" id="UP000020773">
    <property type="component" value="Unassembled WGS sequence"/>
</dbReference>
<dbReference type="EMBL" id="JGDB01000319">
    <property type="protein sequence ID" value="EXY88047.1"/>
    <property type="molecule type" value="Genomic_DNA"/>
</dbReference>
<evidence type="ECO:0000313" key="2">
    <source>
        <dbReference type="Proteomes" id="UP000020773"/>
    </source>
</evidence>
<protein>
    <submittedName>
        <fullName evidence="1">Uncharacterized protein</fullName>
    </submittedName>
</protein>
<sequence>MNRGTLKIESSHTDEIRVSLTLSDDRTVWMAVEEIAHTFGVLAASVQRGIRNILASGELRDNEVRQEQSRTLPDGRLCIAEYYNLDMIVALCFSLKSYPCMIFRRWICKKVVQSMKVRSSVPLILQIKTDRVSN</sequence>
<dbReference type="PANTHER" id="PTHR35810:SF1">
    <property type="entry name" value="CYTOPLASMIC PROTEIN"/>
    <property type="match status" value="1"/>
</dbReference>
<organism evidence="1 2">
    <name type="scientific">Bacteroides fragilis str. 3998T(B)3</name>
    <dbReference type="NCBI Taxonomy" id="1339316"/>
    <lineage>
        <taxon>Bacteria</taxon>
        <taxon>Pseudomonadati</taxon>
        <taxon>Bacteroidota</taxon>
        <taxon>Bacteroidia</taxon>
        <taxon>Bacteroidales</taxon>
        <taxon>Bacteroidaceae</taxon>
        <taxon>Bacteroides</taxon>
    </lineage>
</organism>
<dbReference type="AlphaFoldDB" id="A0A015U016"/>
<evidence type="ECO:0000313" key="1">
    <source>
        <dbReference type="EMBL" id="EXY88047.1"/>
    </source>
</evidence>
<reference evidence="1 2" key="1">
    <citation type="submission" date="2014-02" db="EMBL/GenBank/DDBJ databases">
        <authorList>
            <person name="Sears C."/>
            <person name="Carroll K."/>
            <person name="Sack B.R."/>
            <person name="Qadri F."/>
            <person name="Myers L.L."/>
            <person name="Chung G.-T."/>
            <person name="Escheverria P."/>
            <person name="Fraser C.M."/>
            <person name="Sadzewicz L."/>
            <person name="Shefchek K.A."/>
            <person name="Tallon L."/>
            <person name="Das S.P."/>
            <person name="Daugherty S."/>
            <person name="Mongodin E.F."/>
        </authorList>
    </citation>
    <scope>NUCLEOTIDE SEQUENCE [LARGE SCALE GENOMIC DNA]</scope>
    <source>
        <strain evidence="2">3998T(B)3</strain>
    </source>
</reference>
<accession>A0A015U016</accession>
<dbReference type="PATRIC" id="fig|1339316.3.peg.5037"/>